<proteinExistence type="predicted"/>
<evidence type="ECO:0000313" key="1">
    <source>
        <dbReference type="EMBL" id="KAF2436171.1"/>
    </source>
</evidence>
<comment type="caution">
    <text evidence="1">The sequence shown here is derived from an EMBL/GenBank/DDBJ whole genome shotgun (WGS) entry which is preliminary data.</text>
</comment>
<dbReference type="Proteomes" id="UP000800235">
    <property type="component" value="Unassembled WGS sequence"/>
</dbReference>
<protein>
    <submittedName>
        <fullName evidence="1">Uncharacterized protein</fullName>
    </submittedName>
</protein>
<sequence length="213" mass="22707">MSYSSDGASDGVGAFEVLVGDADVDVGATTVENVVGMALKELKDREVKETEVEDTELEGIGLGLEDPEIAADGVDERVELKVEDPETAATGVDEGVELEVEDPETAATSVDGRLELEVEDLEIVATGVDDDRMELVSERAVENVLGVEYKELEIAEDERAEIEKPKLKVIDLEVEEAEIAATSVDKRVELGSEGALKVLFAIDLGGTQASNDL</sequence>
<gene>
    <name evidence="1" type="ORF">EJ08DRAFT_645179</name>
</gene>
<name>A0A9P4P2F9_9PEZI</name>
<reference evidence="1" key="1">
    <citation type="journal article" date="2020" name="Stud. Mycol.">
        <title>101 Dothideomycetes genomes: a test case for predicting lifestyles and emergence of pathogens.</title>
        <authorList>
            <person name="Haridas S."/>
            <person name="Albert R."/>
            <person name="Binder M."/>
            <person name="Bloem J."/>
            <person name="Labutti K."/>
            <person name="Salamov A."/>
            <person name="Andreopoulos B."/>
            <person name="Baker S."/>
            <person name="Barry K."/>
            <person name="Bills G."/>
            <person name="Bluhm B."/>
            <person name="Cannon C."/>
            <person name="Castanera R."/>
            <person name="Culley D."/>
            <person name="Daum C."/>
            <person name="Ezra D."/>
            <person name="Gonzalez J."/>
            <person name="Henrissat B."/>
            <person name="Kuo A."/>
            <person name="Liang C."/>
            <person name="Lipzen A."/>
            <person name="Lutzoni F."/>
            <person name="Magnuson J."/>
            <person name="Mondo S."/>
            <person name="Nolan M."/>
            <person name="Ohm R."/>
            <person name="Pangilinan J."/>
            <person name="Park H.-J."/>
            <person name="Ramirez L."/>
            <person name="Alfaro M."/>
            <person name="Sun H."/>
            <person name="Tritt A."/>
            <person name="Yoshinaga Y."/>
            <person name="Zwiers L.-H."/>
            <person name="Turgeon B."/>
            <person name="Goodwin S."/>
            <person name="Spatafora J."/>
            <person name="Crous P."/>
            <person name="Grigoriev I."/>
        </authorList>
    </citation>
    <scope>NUCLEOTIDE SEQUENCE</scope>
    <source>
        <strain evidence="1">CBS 130266</strain>
    </source>
</reference>
<dbReference type="EMBL" id="MU007011">
    <property type="protein sequence ID" value="KAF2436171.1"/>
    <property type="molecule type" value="Genomic_DNA"/>
</dbReference>
<organism evidence="1 2">
    <name type="scientific">Tothia fuscella</name>
    <dbReference type="NCBI Taxonomy" id="1048955"/>
    <lineage>
        <taxon>Eukaryota</taxon>
        <taxon>Fungi</taxon>
        <taxon>Dikarya</taxon>
        <taxon>Ascomycota</taxon>
        <taxon>Pezizomycotina</taxon>
        <taxon>Dothideomycetes</taxon>
        <taxon>Pleosporomycetidae</taxon>
        <taxon>Venturiales</taxon>
        <taxon>Cylindrosympodiaceae</taxon>
        <taxon>Tothia</taxon>
    </lineage>
</organism>
<keyword evidence="2" id="KW-1185">Reference proteome</keyword>
<dbReference type="AlphaFoldDB" id="A0A9P4P2F9"/>
<accession>A0A9P4P2F9</accession>
<evidence type="ECO:0000313" key="2">
    <source>
        <dbReference type="Proteomes" id="UP000800235"/>
    </source>
</evidence>